<accession>A0A7J7D8Z7</accession>
<evidence type="ECO:0000313" key="3">
    <source>
        <dbReference type="Proteomes" id="UP000593562"/>
    </source>
</evidence>
<name>A0A7J7D8Z7_TRIWF</name>
<comment type="caution">
    <text evidence="2">The sequence shown here is derived from an EMBL/GenBank/DDBJ whole genome shotgun (WGS) entry which is preliminary data.</text>
</comment>
<protein>
    <submittedName>
        <fullName evidence="2">Uncharacterized protein</fullName>
    </submittedName>
</protein>
<dbReference type="InParanoid" id="A0A7J7D8Z7"/>
<evidence type="ECO:0000313" key="2">
    <source>
        <dbReference type="EMBL" id="KAF5742719.1"/>
    </source>
</evidence>
<keyword evidence="1" id="KW-0812">Transmembrane</keyword>
<keyword evidence="1" id="KW-1133">Transmembrane helix</keyword>
<dbReference type="EMBL" id="JAAARO010000009">
    <property type="protein sequence ID" value="KAF5742719.1"/>
    <property type="molecule type" value="Genomic_DNA"/>
</dbReference>
<gene>
    <name evidence="2" type="ORF">HS088_TW09G00774</name>
</gene>
<feature type="transmembrane region" description="Helical" evidence="1">
    <location>
        <begin position="121"/>
        <end position="141"/>
    </location>
</feature>
<reference evidence="2 3" key="1">
    <citation type="journal article" date="2020" name="Nat. Commun.">
        <title>Genome of Tripterygium wilfordii and identification of cytochrome P450 involved in triptolide biosynthesis.</title>
        <authorList>
            <person name="Tu L."/>
            <person name="Su P."/>
            <person name="Zhang Z."/>
            <person name="Gao L."/>
            <person name="Wang J."/>
            <person name="Hu T."/>
            <person name="Zhou J."/>
            <person name="Zhang Y."/>
            <person name="Zhao Y."/>
            <person name="Liu Y."/>
            <person name="Song Y."/>
            <person name="Tong Y."/>
            <person name="Lu Y."/>
            <person name="Yang J."/>
            <person name="Xu C."/>
            <person name="Jia M."/>
            <person name="Peters R.J."/>
            <person name="Huang L."/>
            <person name="Gao W."/>
        </authorList>
    </citation>
    <scope>NUCLEOTIDE SEQUENCE [LARGE SCALE GENOMIC DNA]</scope>
    <source>
        <strain evidence="3">cv. XIE 37</strain>
        <tissue evidence="2">Leaf</tissue>
    </source>
</reference>
<dbReference type="PANTHER" id="PTHR35830">
    <property type="entry name" value="OS05G0299200 PROTEIN"/>
    <property type="match status" value="1"/>
</dbReference>
<keyword evidence="3" id="KW-1185">Reference proteome</keyword>
<organism evidence="2 3">
    <name type="scientific">Tripterygium wilfordii</name>
    <name type="common">Thunder God vine</name>
    <dbReference type="NCBI Taxonomy" id="458696"/>
    <lineage>
        <taxon>Eukaryota</taxon>
        <taxon>Viridiplantae</taxon>
        <taxon>Streptophyta</taxon>
        <taxon>Embryophyta</taxon>
        <taxon>Tracheophyta</taxon>
        <taxon>Spermatophyta</taxon>
        <taxon>Magnoliopsida</taxon>
        <taxon>eudicotyledons</taxon>
        <taxon>Gunneridae</taxon>
        <taxon>Pentapetalae</taxon>
        <taxon>rosids</taxon>
        <taxon>fabids</taxon>
        <taxon>Celastrales</taxon>
        <taxon>Celastraceae</taxon>
        <taxon>Tripterygium</taxon>
    </lineage>
</organism>
<proteinExistence type="predicted"/>
<dbReference type="AlphaFoldDB" id="A0A7J7D8Z7"/>
<sequence length="449" mass="50733">MSSVNTFPSFPSSSSRCIFAKLWPIRSSFSTRRRSRRRLHLHLRRHRQTPNKLAELSKHDDGDSNNNLKLVLDIDRISALSSREYQQYLSSARDACQDLLSLVTIDSANRRVVVSCRRSTLLFAGHMLVIGFALLLGIRVLSKLVLGFKGRFVFGSRRDDVVVRRDRSLGGKEVVVAARSIRETREDGMMDNFGALKKNIQVRSQEKLPKWWPVRVVIPAMVADKEEYQREANKLIRAIMDCRTSGKDIMEDDIIQLRRICRISGVRVSIDTTNSCYTLYRTSVNFVLNVCSRASSYRNSVVIDGEDVRQFIAGLAENIGLENTRAARMVSASVAARTRSCFLQAWALELQGRHSEAMAEVSKICIILRTFPPEESSNSQLGGPYRGHIESFCASIMPEMELVARGLEKQLKVEQREFLMNMIVGVCGEESHRSAAEALGLVRPNVFFP</sequence>
<keyword evidence="1" id="KW-0472">Membrane</keyword>
<evidence type="ECO:0000256" key="1">
    <source>
        <dbReference type="SAM" id="Phobius"/>
    </source>
</evidence>
<dbReference type="Proteomes" id="UP000593562">
    <property type="component" value="Unassembled WGS sequence"/>
</dbReference>
<dbReference type="PANTHER" id="PTHR35830:SF1">
    <property type="entry name" value="OS05G0299200 PROTEIN"/>
    <property type="match status" value="1"/>
</dbReference>